<sequence>MVDNSNGDGTDDEREKKEILQCMESFNRLFHVASSSVQLYYKKYILKQPCMDSK</sequence>
<evidence type="ECO:0000313" key="2">
    <source>
        <dbReference type="Proteomes" id="UP000593575"/>
    </source>
</evidence>
<keyword evidence="2" id="KW-1185">Reference proteome</keyword>
<organism evidence="1 2">
    <name type="scientific">Gossypium armourianum</name>
    <dbReference type="NCBI Taxonomy" id="34283"/>
    <lineage>
        <taxon>Eukaryota</taxon>
        <taxon>Viridiplantae</taxon>
        <taxon>Streptophyta</taxon>
        <taxon>Embryophyta</taxon>
        <taxon>Tracheophyta</taxon>
        <taxon>Spermatophyta</taxon>
        <taxon>Magnoliopsida</taxon>
        <taxon>eudicotyledons</taxon>
        <taxon>Gunneridae</taxon>
        <taxon>Pentapetalae</taxon>
        <taxon>rosids</taxon>
        <taxon>malvids</taxon>
        <taxon>Malvales</taxon>
        <taxon>Malvaceae</taxon>
        <taxon>Malvoideae</taxon>
        <taxon>Gossypium</taxon>
    </lineage>
</organism>
<comment type="caution">
    <text evidence="1">The sequence shown here is derived from an EMBL/GenBank/DDBJ whole genome shotgun (WGS) entry which is preliminary data.</text>
</comment>
<accession>A0A7J9K351</accession>
<dbReference type="AlphaFoldDB" id="A0A7J9K351"/>
<evidence type="ECO:0000313" key="1">
    <source>
        <dbReference type="EMBL" id="MBA0840878.1"/>
    </source>
</evidence>
<dbReference type="EMBL" id="JABFAE010000011">
    <property type="protein sequence ID" value="MBA0840878.1"/>
    <property type="molecule type" value="Genomic_DNA"/>
</dbReference>
<protein>
    <submittedName>
        <fullName evidence="1">Uncharacterized protein</fullName>
    </submittedName>
</protein>
<reference evidence="1 2" key="1">
    <citation type="journal article" date="2019" name="Genome Biol. Evol.">
        <title>Insights into the evolution of the New World diploid cottons (Gossypium, subgenus Houzingenia) based on genome sequencing.</title>
        <authorList>
            <person name="Grover C.E."/>
            <person name="Arick M.A. 2nd"/>
            <person name="Thrash A."/>
            <person name="Conover J.L."/>
            <person name="Sanders W.S."/>
            <person name="Peterson D.G."/>
            <person name="Frelichowski J.E."/>
            <person name="Scheffler J.A."/>
            <person name="Scheffler B.E."/>
            <person name="Wendel J.F."/>
        </authorList>
    </citation>
    <scope>NUCLEOTIDE SEQUENCE [LARGE SCALE GENOMIC DNA]</scope>
    <source>
        <strain evidence="1">6</strain>
        <tissue evidence="1">Leaf</tissue>
    </source>
</reference>
<dbReference type="Proteomes" id="UP000593575">
    <property type="component" value="Unassembled WGS sequence"/>
</dbReference>
<gene>
    <name evidence="1" type="ORF">Goarm_003420</name>
</gene>
<name>A0A7J9K351_9ROSI</name>
<feature type="non-terminal residue" evidence="1">
    <location>
        <position position="54"/>
    </location>
</feature>
<proteinExistence type="predicted"/>